<name>A0A840Q9E2_9PSEU</name>
<dbReference type="Proteomes" id="UP000584374">
    <property type="component" value="Unassembled WGS sequence"/>
</dbReference>
<evidence type="ECO:0000313" key="1">
    <source>
        <dbReference type="EMBL" id="MBB5157384.1"/>
    </source>
</evidence>
<evidence type="ECO:0008006" key="3">
    <source>
        <dbReference type="Google" id="ProtNLM"/>
    </source>
</evidence>
<dbReference type="AlphaFoldDB" id="A0A840Q9E2"/>
<accession>A0A840Q9E2</accession>
<comment type="caution">
    <text evidence="1">The sequence shown here is derived from an EMBL/GenBank/DDBJ whole genome shotgun (WGS) entry which is preliminary data.</text>
</comment>
<protein>
    <recommendedName>
        <fullName evidence="3">Cas3 C-terminal domain-containing protein</fullName>
    </recommendedName>
</protein>
<sequence>MTFTGHDDQPSPFEDSITLVPLWTTDQDLPVSRHGTPVDLDAIELPEATAVELAASVVHLTVPDDLSPDAFAALIDLAVPECFAESDWLTDHRPLILRDGHCTLGPLTFYSTAEGDLLMRERSDGE</sequence>
<dbReference type="RefSeq" id="WP_184728332.1">
    <property type="nucleotide sequence ID" value="NZ_JACHIW010000001.1"/>
</dbReference>
<reference evidence="1 2" key="1">
    <citation type="submission" date="2020-08" db="EMBL/GenBank/DDBJ databases">
        <title>Sequencing the genomes of 1000 actinobacteria strains.</title>
        <authorList>
            <person name="Klenk H.-P."/>
        </authorList>
    </citation>
    <scope>NUCLEOTIDE SEQUENCE [LARGE SCALE GENOMIC DNA]</scope>
    <source>
        <strain evidence="1 2">DSM 45584</strain>
    </source>
</reference>
<proteinExistence type="predicted"/>
<keyword evidence="2" id="KW-1185">Reference proteome</keyword>
<organism evidence="1 2">
    <name type="scientific">Saccharopolyspora phatthalungensis</name>
    <dbReference type="NCBI Taxonomy" id="664693"/>
    <lineage>
        <taxon>Bacteria</taxon>
        <taxon>Bacillati</taxon>
        <taxon>Actinomycetota</taxon>
        <taxon>Actinomycetes</taxon>
        <taxon>Pseudonocardiales</taxon>
        <taxon>Pseudonocardiaceae</taxon>
        <taxon>Saccharopolyspora</taxon>
    </lineage>
</organism>
<gene>
    <name evidence="1" type="ORF">BJ970_004918</name>
</gene>
<dbReference type="EMBL" id="JACHIW010000001">
    <property type="protein sequence ID" value="MBB5157384.1"/>
    <property type="molecule type" value="Genomic_DNA"/>
</dbReference>
<evidence type="ECO:0000313" key="2">
    <source>
        <dbReference type="Proteomes" id="UP000584374"/>
    </source>
</evidence>